<comment type="pathway">
    <text evidence="8">Lipid metabolism; sphingolipid metabolism.</text>
</comment>
<keyword evidence="12" id="KW-1185">Reference proteome</keyword>
<evidence type="ECO:0000256" key="2">
    <source>
        <dbReference type="ARBA" id="ARBA00006146"/>
    </source>
</evidence>
<keyword evidence="8" id="KW-0746">Sphingolipid metabolism</keyword>
<dbReference type="GO" id="GO:0042284">
    <property type="term" value="F:sphingolipid delta-4 desaturase activity"/>
    <property type="evidence" value="ECO:0007669"/>
    <property type="project" value="UniProtKB-UniRule"/>
</dbReference>
<keyword evidence="3 9" id="KW-0812">Transmembrane</keyword>
<dbReference type="InterPro" id="IPR013866">
    <property type="entry name" value="Sphingolipid_d4-desaturase_N"/>
</dbReference>
<dbReference type="CDD" id="cd03508">
    <property type="entry name" value="Delta4-sphingolipid-FADS-like"/>
    <property type="match status" value="1"/>
</dbReference>
<feature type="domain" description="Sphingolipid delta4-desaturase N-terminal" evidence="10">
    <location>
        <begin position="49"/>
        <end position="87"/>
    </location>
</feature>
<evidence type="ECO:0000256" key="8">
    <source>
        <dbReference type="PIRNR" id="PIRNR017228"/>
    </source>
</evidence>
<dbReference type="GO" id="GO:0046513">
    <property type="term" value="P:ceramide biosynthetic process"/>
    <property type="evidence" value="ECO:0007669"/>
    <property type="project" value="TreeGrafter"/>
</dbReference>
<keyword evidence="4 9" id="KW-1133">Transmembrane helix</keyword>
<dbReference type="InterPro" id="IPR011388">
    <property type="entry name" value="DES1/DES2"/>
</dbReference>
<evidence type="ECO:0000313" key="12">
    <source>
        <dbReference type="Proteomes" id="UP001165120"/>
    </source>
</evidence>
<dbReference type="InterPro" id="IPR005804">
    <property type="entry name" value="FA_desaturase_dom"/>
</dbReference>
<evidence type="ECO:0000256" key="7">
    <source>
        <dbReference type="ARBA" id="ARBA00023136"/>
    </source>
</evidence>
<evidence type="ECO:0000256" key="9">
    <source>
        <dbReference type="SAM" id="Phobius"/>
    </source>
</evidence>
<name>A0A9W6WH68_CANBO</name>
<keyword evidence="6 8" id="KW-0443">Lipid metabolism</keyword>
<proteinExistence type="inferred from homology"/>
<feature type="transmembrane region" description="Helical" evidence="9">
    <location>
        <begin position="89"/>
        <end position="105"/>
    </location>
</feature>
<comment type="similarity">
    <text evidence="2 8">Belongs to the fatty acid desaturase type 1 family. DEGS subfamily.</text>
</comment>
<keyword evidence="5 8" id="KW-0560">Oxidoreductase</keyword>
<reference evidence="11" key="1">
    <citation type="submission" date="2023-04" db="EMBL/GenBank/DDBJ databases">
        <title>Candida boidinii NBRC 10035.</title>
        <authorList>
            <person name="Ichikawa N."/>
            <person name="Sato H."/>
            <person name="Tonouchi N."/>
        </authorList>
    </citation>
    <scope>NUCLEOTIDE SEQUENCE</scope>
    <source>
        <strain evidence="11">NBRC 10035</strain>
    </source>
</reference>
<dbReference type="EMBL" id="BSXN01001299">
    <property type="protein sequence ID" value="GME72517.1"/>
    <property type="molecule type" value="Genomic_DNA"/>
</dbReference>
<dbReference type="AlphaFoldDB" id="A0A9W6WH68"/>
<comment type="catalytic activity">
    <reaction evidence="8">
        <text>an N-acylsphinganine + 2 Fe(II)-[cytochrome b5] + O2 + 2 H(+) = an N-acylsphing-4-enine + 2 Fe(III)-[cytochrome b5] + 2 H2O</text>
        <dbReference type="Rhea" id="RHEA:46544"/>
        <dbReference type="Rhea" id="RHEA-COMP:10438"/>
        <dbReference type="Rhea" id="RHEA-COMP:10439"/>
        <dbReference type="ChEBI" id="CHEBI:15377"/>
        <dbReference type="ChEBI" id="CHEBI:15378"/>
        <dbReference type="ChEBI" id="CHEBI:15379"/>
        <dbReference type="ChEBI" id="CHEBI:29033"/>
        <dbReference type="ChEBI" id="CHEBI:29034"/>
        <dbReference type="ChEBI" id="CHEBI:31488"/>
        <dbReference type="ChEBI" id="CHEBI:52639"/>
        <dbReference type="EC" id="1.14.19.17"/>
    </reaction>
</comment>
<dbReference type="Pfam" id="PF08557">
    <property type="entry name" value="Lipid_DES"/>
    <property type="match status" value="1"/>
</dbReference>
<evidence type="ECO:0000256" key="4">
    <source>
        <dbReference type="ARBA" id="ARBA00022989"/>
    </source>
</evidence>
<dbReference type="PIRSF" id="PIRSF017228">
    <property type="entry name" value="Sphnglp_dlt4_des"/>
    <property type="match status" value="1"/>
</dbReference>
<comment type="caution">
    <text evidence="11">The sequence shown here is derived from an EMBL/GenBank/DDBJ whole genome shotgun (WGS) entry which is preliminary data.</text>
</comment>
<dbReference type="GO" id="GO:0016020">
    <property type="term" value="C:membrane"/>
    <property type="evidence" value="ECO:0007669"/>
    <property type="project" value="UniProtKB-SubCell"/>
</dbReference>
<gene>
    <name evidence="11" type="ORF">Cboi02_000363900</name>
</gene>
<feature type="transmembrane region" description="Helical" evidence="9">
    <location>
        <begin position="228"/>
        <end position="248"/>
    </location>
</feature>
<evidence type="ECO:0000256" key="3">
    <source>
        <dbReference type="ARBA" id="ARBA00022692"/>
    </source>
</evidence>
<accession>A0A9W6WH68</accession>
<dbReference type="EC" id="1.14.19.17" evidence="8"/>
<comment type="function">
    <text evidence="8">Delta(4)-fatty-acid desaturase which introduces a double bond at the 4-position in the long-chain base (LCB) of ceramides.</text>
</comment>
<evidence type="ECO:0000313" key="11">
    <source>
        <dbReference type="EMBL" id="GME72517.1"/>
    </source>
</evidence>
<evidence type="ECO:0000256" key="1">
    <source>
        <dbReference type="ARBA" id="ARBA00004141"/>
    </source>
</evidence>
<dbReference type="SMART" id="SM01269">
    <property type="entry name" value="Lipid_DES"/>
    <property type="match status" value="1"/>
</dbReference>
<dbReference type="Proteomes" id="UP001165120">
    <property type="component" value="Unassembled WGS sequence"/>
</dbReference>
<evidence type="ECO:0000256" key="5">
    <source>
        <dbReference type="ARBA" id="ARBA00023002"/>
    </source>
</evidence>
<evidence type="ECO:0000259" key="10">
    <source>
        <dbReference type="SMART" id="SM01269"/>
    </source>
</evidence>
<feature type="transmembrane region" description="Helical" evidence="9">
    <location>
        <begin position="147"/>
        <end position="166"/>
    </location>
</feature>
<sequence length="387" mass="45384">MSSETLLPTISALQIPTLKQEETIEITFKANNKKIKMPAPPEISKDQLKEQFDFYWTESIDPHTSRRKEIMKKYPQVTKLCGHVESTKYISVFVVLLQITISYYLKDTFPLSLKFLLLAYFIGGFANQNCFLCIHELSHNLGFKKPIHNKLFSIITNLPIGIPYSASFQPYHQLHHKFLGDEVYDTDLPTKYEAIFLSNVLGKAFFATFQIFFYALRPMFVTTVPYTAIHLLNVIVQFLFDYLVIHYWGWYSYFYFLISSFLAGSLHPTAGHFVSEHYIFRPPKIYRPFLDLPPVETYSYYGILNLFTWNVGYHNEHHDFPFIAWSNLPKLKETAPEFYSGLPTHESWCWTIVDFIFNYDVTMFNRVKRNTAGKKLRSLVDFDDNSK</sequence>
<feature type="transmembrane region" description="Helical" evidence="9">
    <location>
        <begin position="117"/>
        <end position="135"/>
    </location>
</feature>
<comment type="subcellular location">
    <subcellularLocation>
        <location evidence="1">Membrane</location>
        <topology evidence="1">Multi-pass membrane protein</topology>
    </subcellularLocation>
</comment>
<organism evidence="11 12">
    <name type="scientific">Candida boidinii</name>
    <name type="common">Yeast</name>
    <dbReference type="NCBI Taxonomy" id="5477"/>
    <lineage>
        <taxon>Eukaryota</taxon>
        <taxon>Fungi</taxon>
        <taxon>Dikarya</taxon>
        <taxon>Ascomycota</taxon>
        <taxon>Saccharomycotina</taxon>
        <taxon>Pichiomycetes</taxon>
        <taxon>Pichiales</taxon>
        <taxon>Pichiaceae</taxon>
        <taxon>Ogataea</taxon>
        <taxon>Ogataea/Candida clade</taxon>
    </lineage>
</organism>
<evidence type="ECO:0000256" key="6">
    <source>
        <dbReference type="ARBA" id="ARBA00023098"/>
    </source>
</evidence>
<dbReference type="PANTHER" id="PTHR12879:SF8">
    <property type="entry name" value="SPHINGOLIPID DELTA(4)-DESATURASE DES1"/>
    <property type="match status" value="1"/>
</dbReference>
<dbReference type="Pfam" id="PF00487">
    <property type="entry name" value="FA_desaturase"/>
    <property type="match status" value="1"/>
</dbReference>
<keyword evidence="7 8" id="KW-0472">Membrane</keyword>
<feature type="transmembrane region" description="Helical" evidence="9">
    <location>
        <begin position="194"/>
        <end position="216"/>
    </location>
</feature>
<protein>
    <recommendedName>
        <fullName evidence="8">Sphingolipid delta(4)-desaturase</fullName>
        <ecNumber evidence="8">1.14.19.17</ecNumber>
    </recommendedName>
</protein>
<dbReference type="PANTHER" id="PTHR12879">
    <property type="entry name" value="SPHINGOLIPID DELTA 4 DESATURASE/C-4 HYDROXYLASE PROTEIN DES2"/>
    <property type="match status" value="1"/>
</dbReference>